<keyword evidence="2" id="KW-0862">Zinc</keyword>
<sequence>MKDGVVALCCILVANTHIPWEQHSMKCVQLVDNWFQGPFVTGLENEYQLHLKYGVDLLNSLPMKFSVANCEGEMETQVPELQEVPYPPSDRKWRGLSKLTPTQSPAWGHLKVELDLQAMMEEDSAPKCRRDLYLAFTQCAAKEAVNIEMHHTESSRGPCDMDSLYEETKELDSPSMPKPEDRNLARLIAKFDSSIEALWNPEDVSEMVEDLRDEESDDHLTVTPIPIDMHDSKQNLFIACGTNITSSIWSSRPSPEEPLREEWSMPLNVKWSEGDVNPCIDSLVALNHNREDSSFTEVIPRTLTLNRELQPPFSASQQPSQPLPPVQPETSKEEEDLLTSARTHFIPIRQEQAPRQHHQQSTNYADGTTFAIPTSLDIITFTRSESGTLYLEDEADMDSPPKYMEFKMKESNKNNFSENDTLEEFTDFVPKFRLSQNEKCCQTEQEEILMDTSPQLNIKHNFTGEEFYFPGDEHLSLEAEEEEICQAMHGKSHEKAAGPPWIPGWPLNWQEKQASPQSWYHIWSDGNGCLDCSRPPESHKSQLRRELSEDGEQLLSDLSSLLDQYGGVLSEINGNKCDRPDKLAEYTINYKIVKTGPLSNKGTAQKERKRRYSSSQRVCSLFLEGNCRRPHCRFSHDMASIPCHFWADASCLKGGKCPFLHGGRPVTL</sequence>
<dbReference type="GO" id="GO:0045892">
    <property type="term" value="P:negative regulation of DNA-templated transcription"/>
    <property type="evidence" value="ECO:0007669"/>
    <property type="project" value="InterPro"/>
</dbReference>
<keyword evidence="2" id="KW-0863">Zinc-finger</keyword>
<accession>A0AAE1HI75</accession>
<feature type="zinc finger region" description="C3H1-type" evidence="2">
    <location>
        <begin position="613"/>
        <end position="639"/>
    </location>
</feature>
<organism evidence="5 6">
    <name type="scientific">Frankliniella fusca</name>
    <dbReference type="NCBI Taxonomy" id="407009"/>
    <lineage>
        <taxon>Eukaryota</taxon>
        <taxon>Metazoa</taxon>
        <taxon>Ecdysozoa</taxon>
        <taxon>Arthropoda</taxon>
        <taxon>Hexapoda</taxon>
        <taxon>Insecta</taxon>
        <taxon>Pterygota</taxon>
        <taxon>Neoptera</taxon>
        <taxon>Paraneoptera</taxon>
        <taxon>Thysanoptera</taxon>
        <taxon>Terebrantia</taxon>
        <taxon>Thripoidea</taxon>
        <taxon>Thripidae</taxon>
        <taxon>Frankliniella</taxon>
    </lineage>
</organism>
<dbReference type="GO" id="GO:0003723">
    <property type="term" value="F:RNA binding"/>
    <property type="evidence" value="ECO:0007669"/>
    <property type="project" value="InterPro"/>
</dbReference>
<evidence type="ECO:0000313" key="5">
    <source>
        <dbReference type="EMBL" id="KAK3921836.1"/>
    </source>
</evidence>
<keyword evidence="1" id="KW-0677">Repeat</keyword>
<name>A0AAE1HI75_9NEOP</name>
<feature type="domain" description="C3H1-type" evidence="4">
    <location>
        <begin position="613"/>
        <end position="639"/>
    </location>
</feature>
<feature type="zinc finger region" description="C3H1-type" evidence="2">
    <location>
        <begin position="642"/>
        <end position="664"/>
    </location>
</feature>
<keyword evidence="6" id="KW-1185">Reference proteome</keyword>
<keyword evidence="2" id="KW-0479">Metal-binding</keyword>
<proteinExistence type="predicted"/>
<gene>
    <name evidence="5" type="ORF">KUF71_011012</name>
</gene>
<evidence type="ECO:0000256" key="1">
    <source>
        <dbReference type="ARBA" id="ARBA00022737"/>
    </source>
</evidence>
<dbReference type="Proteomes" id="UP001219518">
    <property type="component" value="Unassembled WGS sequence"/>
</dbReference>
<evidence type="ECO:0000259" key="4">
    <source>
        <dbReference type="PROSITE" id="PS50103"/>
    </source>
</evidence>
<dbReference type="GO" id="GO:0008270">
    <property type="term" value="F:zinc ion binding"/>
    <property type="evidence" value="ECO:0007669"/>
    <property type="project" value="UniProtKB-KW"/>
</dbReference>
<dbReference type="InterPro" id="IPR000571">
    <property type="entry name" value="Znf_CCCH"/>
</dbReference>
<dbReference type="PANTHER" id="PTHR13119:SF12">
    <property type="entry name" value="PROTEIN SUPPRESSOR OF SABLE"/>
    <property type="match status" value="1"/>
</dbReference>
<dbReference type="Gene3D" id="4.10.1000.10">
    <property type="entry name" value="Zinc finger, CCCH-type"/>
    <property type="match status" value="1"/>
</dbReference>
<dbReference type="GO" id="GO:0005634">
    <property type="term" value="C:nucleus"/>
    <property type="evidence" value="ECO:0007669"/>
    <property type="project" value="TreeGrafter"/>
</dbReference>
<evidence type="ECO:0000256" key="2">
    <source>
        <dbReference type="PROSITE-ProRule" id="PRU00723"/>
    </source>
</evidence>
<feature type="region of interest" description="Disordered" evidence="3">
    <location>
        <begin position="312"/>
        <end position="336"/>
    </location>
</feature>
<dbReference type="EMBL" id="JAHWGI010001056">
    <property type="protein sequence ID" value="KAK3921836.1"/>
    <property type="molecule type" value="Genomic_DNA"/>
</dbReference>
<comment type="caution">
    <text evidence="5">The sequence shown here is derived from an EMBL/GenBank/DDBJ whole genome shotgun (WGS) entry which is preliminary data.</text>
</comment>
<evidence type="ECO:0000313" key="6">
    <source>
        <dbReference type="Proteomes" id="UP001219518"/>
    </source>
</evidence>
<dbReference type="SMART" id="SM00356">
    <property type="entry name" value="ZnF_C3H1"/>
    <property type="match status" value="2"/>
</dbReference>
<evidence type="ECO:0000256" key="3">
    <source>
        <dbReference type="SAM" id="MobiDB-lite"/>
    </source>
</evidence>
<dbReference type="PANTHER" id="PTHR13119">
    <property type="entry name" value="ZINC FINGER CCCH DOMAIN-CONTAINING PROTEI"/>
    <property type="match status" value="1"/>
</dbReference>
<reference evidence="5" key="2">
    <citation type="journal article" date="2023" name="BMC Genomics">
        <title>Pest status, molecular evolution, and epigenetic factors derived from the genome assembly of Frankliniella fusca, a thysanopteran phytovirus vector.</title>
        <authorList>
            <person name="Catto M.A."/>
            <person name="Labadie P.E."/>
            <person name="Jacobson A.L."/>
            <person name="Kennedy G.G."/>
            <person name="Srinivasan R."/>
            <person name="Hunt B.G."/>
        </authorList>
    </citation>
    <scope>NUCLEOTIDE SEQUENCE</scope>
    <source>
        <strain evidence="5">PL_HMW_Pooled</strain>
    </source>
</reference>
<feature type="domain" description="C3H1-type" evidence="4">
    <location>
        <begin position="642"/>
        <end position="664"/>
    </location>
</feature>
<dbReference type="PROSITE" id="PS50103">
    <property type="entry name" value="ZF_C3H1"/>
    <property type="match status" value="2"/>
</dbReference>
<dbReference type="AlphaFoldDB" id="A0AAE1HI75"/>
<dbReference type="InterPro" id="IPR045124">
    <property type="entry name" value="Su(sable)-like"/>
</dbReference>
<protein>
    <submittedName>
        <fullName evidence="5">Zinc finger CCCH domain-containing protein 7</fullName>
    </submittedName>
</protein>
<reference evidence="5" key="1">
    <citation type="submission" date="2021-07" db="EMBL/GenBank/DDBJ databases">
        <authorList>
            <person name="Catto M.A."/>
            <person name="Jacobson A."/>
            <person name="Kennedy G."/>
            <person name="Labadie P."/>
            <person name="Hunt B.G."/>
            <person name="Srinivasan R."/>
        </authorList>
    </citation>
    <scope>NUCLEOTIDE SEQUENCE</scope>
    <source>
        <strain evidence="5">PL_HMW_Pooled</strain>
        <tissue evidence="5">Head</tissue>
    </source>
</reference>